<reference evidence="3 4" key="1">
    <citation type="submission" date="2022-10" db="EMBL/GenBank/DDBJ databases">
        <authorList>
            <person name="Xie J."/>
            <person name="Shen N."/>
        </authorList>
    </citation>
    <scope>NUCLEOTIDE SEQUENCE [LARGE SCALE GENOMIC DNA]</scope>
    <source>
        <strain evidence="3 4">DSM 41681</strain>
    </source>
</reference>
<sequence>MTFGPPPAGFDGPASPQPPAWTAPSPVERALYEAKTRGDWAAYYETLASVELYMELRPDKADVFESVYPLFHRDPRTGGEWLHLYTTGMLPPPAPDHRFEWAGLNWFATASWATRRNPPTLVINPGTPCEAVLPPLPPHNAAWTQAAARAGTPRFKMCLRALHVGGALHGPVAHGLALGALLSVTNGEYWNTMAHHGEGYQSERQRLDEWWGVTSRQDWLERVHQLLATEQRSSVWEFALDLRHTIARDFGGHVDTGYWKQAVAKVLRARAEPHTVLTEDGVTTVEPRPADEVASQIEGVHRLIGRITRYEARMRADGLLGEGRYVTSVDAWDLGRAPNMARWGLAARFGSLDEAESAVRAASALAARSYRSWQDFSAAYALGRCLHFDDEEFGKWYEEMVAAHHILTQDPGSPWRNIPFKEPSP</sequence>
<proteinExistence type="predicted"/>
<organism evidence="3 4">
    <name type="scientific">Streptomyces kunmingensis</name>
    <dbReference type="NCBI Taxonomy" id="68225"/>
    <lineage>
        <taxon>Bacteria</taxon>
        <taxon>Bacillati</taxon>
        <taxon>Actinomycetota</taxon>
        <taxon>Actinomycetes</taxon>
        <taxon>Kitasatosporales</taxon>
        <taxon>Streptomycetaceae</taxon>
        <taxon>Streptomyces</taxon>
    </lineage>
</organism>
<evidence type="ECO:0000256" key="1">
    <source>
        <dbReference type="SAM" id="MobiDB-lite"/>
    </source>
</evidence>
<evidence type="ECO:0000259" key="2">
    <source>
        <dbReference type="Pfam" id="PF06889"/>
    </source>
</evidence>
<accession>A0ABU6CHX2</accession>
<dbReference type="RefSeq" id="WP_324771771.1">
    <property type="nucleotide sequence ID" value="NZ_BAAATS010000018.1"/>
</dbReference>
<protein>
    <submittedName>
        <fullName evidence="3">DUF1266 domain-containing protein</fullName>
    </submittedName>
</protein>
<name>A0ABU6CHX2_9ACTN</name>
<feature type="domain" description="DUF1266" evidence="2">
    <location>
        <begin position="206"/>
        <end position="420"/>
    </location>
</feature>
<dbReference type="EMBL" id="JAOZYB010000302">
    <property type="protein sequence ID" value="MEB3964054.1"/>
    <property type="molecule type" value="Genomic_DNA"/>
</dbReference>
<dbReference type="Proteomes" id="UP001352223">
    <property type="component" value="Unassembled WGS sequence"/>
</dbReference>
<feature type="region of interest" description="Disordered" evidence="1">
    <location>
        <begin position="1"/>
        <end position="22"/>
    </location>
</feature>
<comment type="caution">
    <text evidence="3">The sequence shown here is derived from an EMBL/GenBank/DDBJ whole genome shotgun (WGS) entry which is preliminary data.</text>
</comment>
<evidence type="ECO:0000313" key="4">
    <source>
        <dbReference type="Proteomes" id="UP001352223"/>
    </source>
</evidence>
<evidence type="ECO:0000313" key="3">
    <source>
        <dbReference type="EMBL" id="MEB3964054.1"/>
    </source>
</evidence>
<gene>
    <name evidence="3" type="ORF">OKJ48_28005</name>
</gene>
<dbReference type="InterPro" id="IPR009677">
    <property type="entry name" value="DUF1266"/>
</dbReference>
<keyword evidence="4" id="KW-1185">Reference proteome</keyword>
<dbReference type="Pfam" id="PF06889">
    <property type="entry name" value="DUF1266"/>
    <property type="match status" value="1"/>
</dbReference>